<evidence type="ECO:0000313" key="5">
    <source>
        <dbReference type="Proteomes" id="UP000077405"/>
    </source>
</evidence>
<keyword evidence="3" id="KW-0143">Chaperone</keyword>
<sequence length="231" mass="25507">MKRFYKAAGVGETEGGFRVELDGRPVRSPAKAPLVFPSRPLAQGVAEEWDAQGDQIDAHSMPLMQLSSTAVDLIPAKRPDIVHAISAYAGTDLLCYRAEHPQPLVDRQAQLWQPLLDWAALTYDAPLHVCAGLMPKPQPEEALAALRRVVERTDDWYLSALQTSTGVCGSIVVALALLEGRLSAEEAFEVSQLDETYQIEQWGEDAEATKRRTNVRAEIVACRRFVDLLRG</sequence>
<dbReference type="Pfam" id="PF07542">
    <property type="entry name" value="ATP12"/>
    <property type="match status" value="1"/>
</dbReference>
<dbReference type="Gene3D" id="3.30.2180.10">
    <property type="entry name" value="ATP12-like"/>
    <property type="match status" value="1"/>
</dbReference>
<evidence type="ECO:0000256" key="2">
    <source>
        <dbReference type="ARBA" id="ARBA00022946"/>
    </source>
</evidence>
<dbReference type="PANTHER" id="PTHR21013">
    <property type="entry name" value="ATP SYNTHASE MITOCHONDRIAL F1 COMPLEX ASSEMBLY FACTOR 2/ATP12 PROTEIN, MITOCHONDRIAL PRECURSOR"/>
    <property type="match status" value="1"/>
</dbReference>
<dbReference type="PANTHER" id="PTHR21013:SF10">
    <property type="entry name" value="ATP SYNTHASE MITOCHONDRIAL F1 COMPLEX ASSEMBLY FACTOR 2"/>
    <property type="match status" value="1"/>
</dbReference>
<dbReference type="GO" id="GO:0043461">
    <property type="term" value="P:proton-transporting ATP synthase complex assembly"/>
    <property type="evidence" value="ECO:0007669"/>
    <property type="project" value="InterPro"/>
</dbReference>
<keyword evidence="2" id="KW-0809">Transit peptide</keyword>
<dbReference type="RefSeq" id="WP_063635017.1">
    <property type="nucleotide sequence ID" value="NZ_CP015285.1"/>
</dbReference>
<dbReference type="KEGG" id="ahu:A6A40_08445"/>
<dbReference type="STRING" id="1226968.A6A40_08445"/>
<accession>A0A168Y6U7</accession>
<evidence type="ECO:0000256" key="1">
    <source>
        <dbReference type="ARBA" id="ARBA00008231"/>
    </source>
</evidence>
<dbReference type="SUPFAM" id="SSF160909">
    <property type="entry name" value="ATP12-like"/>
    <property type="match status" value="1"/>
</dbReference>
<dbReference type="InterPro" id="IPR023335">
    <property type="entry name" value="ATP12_ortho_dom_sf"/>
</dbReference>
<dbReference type="InterPro" id="IPR011419">
    <property type="entry name" value="ATP12_ATP_synth-F1-assembly"/>
</dbReference>
<organism evidence="4 5">
    <name type="scientific">Azospirillum humicireducens</name>
    <dbReference type="NCBI Taxonomy" id="1226968"/>
    <lineage>
        <taxon>Bacteria</taxon>
        <taxon>Pseudomonadati</taxon>
        <taxon>Pseudomonadota</taxon>
        <taxon>Alphaproteobacteria</taxon>
        <taxon>Rhodospirillales</taxon>
        <taxon>Azospirillaceae</taxon>
        <taxon>Azospirillum</taxon>
    </lineage>
</organism>
<dbReference type="AlphaFoldDB" id="A0A168Y6U7"/>
<dbReference type="InterPro" id="IPR042272">
    <property type="entry name" value="ATP12_ATP_synth-F1-assembly_N"/>
</dbReference>
<reference evidence="4 5" key="1">
    <citation type="journal article" date="2013" name="Int. J. Syst. Evol. Microbiol.">
        <title>Azospirillum humicireducens sp. nov., a nitrogen-fixing bacterium isolated from a microbial fuel cell.</title>
        <authorList>
            <person name="Zhou S."/>
            <person name="Han L."/>
            <person name="Wang Y."/>
            <person name="Yang G."/>
            <person name="Zhuang L."/>
            <person name="Hu P."/>
        </authorList>
    </citation>
    <scope>NUCLEOTIDE SEQUENCE [LARGE SCALE GENOMIC DNA]</scope>
    <source>
        <strain evidence="4 5">SgZ-5</strain>
    </source>
</reference>
<gene>
    <name evidence="4" type="ORF">A6A40_08445</name>
</gene>
<dbReference type="Gene3D" id="1.10.3580.10">
    <property type="entry name" value="ATP12 ATPase"/>
    <property type="match status" value="1"/>
</dbReference>
<dbReference type="Proteomes" id="UP000077405">
    <property type="component" value="Chromosome"/>
</dbReference>
<name>A0A168Y6U7_9PROT</name>
<evidence type="ECO:0000256" key="3">
    <source>
        <dbReference type="ARBA" id="ARBA00023186"/>
    </source>
</evidence>
<evidence type="ECO:0000313" key="4">
    <source>
        <dbReference type="EMBL" id="ANC91937.1"/>
    </source>
</evidence>
<keyword evidence="5" id="KW-1185">Reference proteome</keyword>
<protein>
    <submittedName>
        <fullName evidence="4">ATPase</fullName>
    </submittedName>
</protein>
<comment type="similarity">
    <text evidence="1">Belongs to the ATP12 family.</text>
</comment>
<dbReference type="OrthoDB" id="9797825at2"/>
<dbReference type="EMBL" id="CP015285">
    <property type="protein sequence ID" value="ANC91937.1"/>
    <property type="molecule type" value="Genomic_DNA"/>
</dbReference>
<proteinExistence type="inferred from homology"/>